<dbReference type="Gene3D" id="2.30.30.40">
    <property type="entry name" value="SH3 Domains"/>
    <property type="match status" value="1"/>
</dbReference>
<dbReference type="InterPro" id="IPR043443">
    <property type="entry name" value="FYB1/2-like"/>
</dbReference>
<evidence type="ECO:0000256" key="1">
    <source>
        <dbReference type="ARBA" id="ARBA00022443"/>
    </source>
</evidence>
<dbReference type="GO" id="GO:0072659">
    <property type="term" value="P:protein localization to plasma membrane"/>
    <property type="evidence" value="ECO:0007669"/>
    <property type="project" value="TreeGrafter"/>
</dbReference>
<evidence type="ECO:0000256" key="2">
    <source>
        <dbReference type="ARBA" id="ARBA00022553"/>
    </source>
</evidence>
<keyword evidence="6" id="KW-1185">Reference proteome</keyword>
<dbReference type="InterPro" id="IPR029294">
    <property type="entry name" value="hSH3"/>
</dbReference>
<accession>A0A8D0L2H9</accession>
<dbReference type="GeneTree" id="ENSGT00530000063460"/>
<dbReference type="Pfam" id="PF14603">
    <property type="entry name" value="hSH3"/>
    <property type="match status" value="1"/>
</dbReference>
<dbReference type="GO" id="GO:0007229">
    <property type="term" value="P:integrin-mediated signaling pathway"/>
    <property type="evidence" value="ECO:0007669"/>
    <property type="project" value="InterPro"/>
</dbReference>
<protein>
    <recommendedName>
        <fullName evidence="4">SH3 domain-containing protein</fullName>
    </recommendedName>
</protein>
<dbReference type="Ensembl" id="ENSSPUT00000002954.1">
    <property type="protein sequence ID" value="ENSSPUP00000002787.1"/>
    <property type="gene ID" value="ENSSPUG00000002156.1"/>
</dbReference>
<dbReference type="GO" id="GO:0050852">
    <property type="term" value="P:T cell receptor signaling pathway"/>
    <property type="evidence" value="ECO:0007669"/>
    <property type="project" value="TreeGrafter"/>
</dbReference>
<dbReference type="InterPro" id="IPR001452">
    <property type="entry name" value="SH3_domain"/>
</dbReference>
<evidence type="ECO:0000313" key="5">
    <source>
        <dbReference type="Ensembl" id="ENSSPUP00000002787.1"/>
    </source>
</evidence>
<evidence type="ECO:0000259" key="4">
    <source>
        <dbReference type="PROSITE" id="PS50002"/>
    </source>
</evidence>
<dbReference type="PROSITE" id="PS50002">
    <property type="entry name" value="SH3"/>
    <property type="match status" value="1"/>
</dbReference>
<feature type="domain" description="SH3" evidence="4">
    <location>
        <begin position="89"/>
        <end position="167"/>
    </location>
</feature>
<dbReference type="PANTHER" id="PTHR16830">
    <property type="entry name" value="SH2 CONTAINING ADAPTOR PRAM-1 RELATED"/>
    <property type="match status" value="1"/>
</dbReference>
<dbReference type="InterPro" id="IPR036028">
    <property type="entry name" value="SH3-like_dom_sf"/>
</dbReference>
<evidence type="ECO:0000256" key="3">
    <source>
        <dbReference type="PROSITE-ProRule" id="PRU00192"/>
    </source>
</evidence>
<dbReference type="GO" id="GO:0005886">
    <property type="term" value="C:plasma membrane"/>
    <property type="evidence" value="ECO:0007669"/>
    <property type="project" value="InterPro"/>
</dbReference>
<evidence type="ECO:0000313" key="6">
    <source>
        <dbReference type="Proteomes" id="UP000694392"/>
    </source>
</evidence>
<keyword evidence="1 3" id="KW-0728">SH3 domain</keyword>
<organism evidence="5 6">
    <name type="scientific">Sphenodon punctatus</name>
    <name type="common">Tuatara</name>
    <name type="synonym">Hatteria punctata</name>
    <dbReference type="NCBI Taxonomy" id="8508"/>
    <lineage>
        <taxon>Eukaryota</taxon>
        <taxon>Metazoa</taxon>
        <taxon>Chordata</taxon>
        <taxon>Craniata</taxon>
        <taxon>Vertebrata</taxon>
        <taxon>Euteleostomi</taxon>
        <taxon>Lepidosauria</taxon>
        <taxon>Sphenodontia</taxon>
        <taxon>Sphenodontidae</taxon>
        <taxon>Sphenodon</taxon>
    </lineage>
</organism>
<name>A0A8D0L2H9_SPHPU</name>
<dbReference type="PANTHER" id="PTHR16830:SF11">
    <property type="entry name" value="PML-RARA-REGULATED ADAPTER MOLECULE 1"/>
    <property type="match status" value="1"/>
</dbReference>
<dbReference type="Proteomes" id="UP000694392">
    <property type="component" value="Unplaced"/>
</dbReference>
<keyword evidence="2" id="KW-0597">Phosphoprotein</keyword>
<dbReference type="SUPFAM" id="SSF50044">
    <property type="entry name" value="SH3-domain"/>
    <property type="match status" value="1"/>
</dbReference>
<reference evidence="5" key="2">
    <citation type="submission" date="2025-09" db="UniProtKB">
        <authorList>
            <consortium name="Ensembl"/>
        </authorList>
    </citation>
    <scope>IDENTIFICATION</scope>
</reference>
<dbReference type="AlphaFoldDB" id="A0A8D0L2H9"/>
<reference evidence="5" key="1">
    <citation type="submission" date="2025-08" db="UniProtKB">
        <authorList>
            <consortium name="Ensembl"/>
        </authorList>
    </citation>
    <scope>IDENTIFICATION</scope>
</reference>
<sequence>MQFSPQAVLPPLVPNSGGEQEEIYDDVEPISTGKELLLPLVSRPHAEGEDADLAPAKPALLPPVLREFWPSELKGKNEKSLKQCKKEEKEDKEFRKKFKFEGEIHVLTRMMIDPNAFVKKGGSKNLPLKQGEILDIIQFTSHDRFLCRNYQRKYGYVPRAVLLPLDSDIYDDVGLYDEMINSA</sequence>
<proteinExistence type="predicted"/>